<dbReference type="SUPFAM" id="SSF53756">
    <property type="entry name" value="UDP-Glycosyltransferase/glycogen phosphorylase"/>
    <property type="match status" value="1"/>
</dbReference>
<gene>
    <name evidence="2" type="ORF">NCU00679</name>
</gene>
<evidence type="ECO:0008006" key="4">
    <source>
        <dbReference type="Google" id="ProtNLM"/>
    </source>
</evidence>
<evidence type="ECO:0000313" key="3">
    <source>
        <dbReference type="Proteomes" id="UP000001805"/>
    </source>
</evidence>
<feature type="compositionally biased region" description="Low complexity" evidence="1">
    <location>
        <begin position="71"/>
        <end position="106"/>
    </location>
</feature>
<dbReference type="Gene3D" id="3.40.50.2000">
    <property type="entry name" value="Glycogen Phosphorylase B"/>
    <property type="match status" value="1"/>
</dbReference>
<feature type="compositionally biased region" description="Basic and acidic residues" evidence="1">
    <location>
        <begin position="22"/>
        <end position="36"/>
    </location>
</feature>
<dbReference type="PANTHER" id="PTHR48050">
    <property type="entry name" value="STEROL 3-BETA-GLUCOSYLTRANSFERASE"/>
    <property type="match status" value="1"/>
</dbReference>
<dbReference type="InterPro" id="IPR050426">
    <property type="entry name" value="Glycosyltransferase_28"/>
</dbReference>
<dbReference type="EMBL" id="CM002236">
    <property type="protein sequence ID" value="ESA44283.1"/>
    <property type="molecule type" value="Genomic_DNA"/>
</dbReference>
<name>V5IQ45_NEUCR</name>
<dbReference type="RefSeq" id="XP_011392810.1">
    <property type="nucleotide sequence ID" value="XM_011394508.1"/>
</dbReference>
<dbReference type="VEuPathDB" id="FungiDB:NCU00679"/>
<dbReference type="InParanoid" id="V5IQ45"/>
<dbReference type="OrthoDB" id="5835829at2759"/>
<protein>
    <recommendedName>
        <fullName evidence="4">Glycosyltransferase family 28 N-terminal domain-containing protein</fullName>
    </recommendedName>
</protein>
<dbReference type="GeneID" id="23568348"/>
<sequence length="636" mass="70275">MSLLRPDRLPERPKSPLILAREAAEGKSRYGNDGKVRLNITRQQGTSPDRRLNVPVPLPGTRTPESSISGRSTPTNASSPRSATPTPTPTPTQSQLQPQPQPFLSSGRGTRLNIVMLAVGFADDVRHFTAVAVWLRDKFGHRIRVATHPDYQAQVEGCRLEYFSLNGRCKQHGGQYGGGCGDYDAFDAQEWIKSRGPAEREKWKESVYAMLEDSWRACVAPFSDGSPFIADAIVACHKEFAHLHCAEKLGIPVHVLSRIIEIMLWCETGETINKFRTEVLELDPIDFLTAVGMRHRWKIPTTYFRSRTLREKPDDWEHHIYSFGSIEETAVSVHRRLLEDCQPCSLVSGEFASLMARTKYTPVPLSPISAVAVVLGGASEIEELQPWQLSKSRPDLNPDTVSGVQRNIVLGHLSQISPNVITEILARDFSRIHGHPHGNSSGNINGWQSGIIAAGRKLSQNLWDGLSGVFTRPIAGAREEGTVGFLKGFGQGLGELVMKPTTGALEAPRFIFLGFYRELEKLGKADSEAQIVMGRLAQGEGEYVKLHKRERQRIVTAWRVCEGMAKGAAENAAKRAETNNRLRLWGSALARARHGTGIILEPLELLETLELMGAEMGMDSSMDCPCITAETGHRLG</sequence>
<feature type="region of interest" description="Disordered" evidence="1">
    <location>
        <begin position="1"/>
        <end position="107"/>
    </location>
</feature>
<proteinExistence type="predicted"/>
<dbReference type="AlphaFoldDB" id="V5IQ45"/>
<feature type="compositionally biased region" description="Basic and acidic residues" evidence="1">
    <location>
        <begin position="1"/>
        <end position="14"/>
    </location>
</feature>
<keyword evidence="3" id="KW-1185">Reference proteome</keyword>
<reference evidence="2 3" key="1">
    <citation type="journal article" date="2003" name="Nature">
        <title>The genome sequence of the filamentous fungus Neurospora crassa.</title>
        <authorList>
            <person name="Galagan J.E."/>
            <person name="Calvo S.E."/>
            <person name="Borkovich K.A."/>
            <person name="Selker E.U."/>
            <person name="Read N.D."/>
            <person name="Jaffe D."/>
            <person name="FitzHugh W."/>
            <person name="Ma L.J."/>
            <person name="Smirnov S."/>
            <person name="Purcell S."/>
            <person name="Rehman B."/>
            <person name="Elkins T."/>
            <person name="Engels R."/>
            <person name="Wang S."/>
            <person name="Nielsen C.B."/>
            <person name="Butler J."/>
            <person name="Endrizzi M."/>
            <person name="Qui D."/>
            <person name="Ianakiev P."/>
            <person name="Bell-Pedersen D."/>
            <person name="Nelson M.A."/>
            <person name="Werner-Washburne M."/>
            <person name="Selitrennikoff C.P."/>
            <person name="Kinsey J.A."/>
            <person name="Braun E.L."/>
            <person name="Zelter A."/>
            <person name="Schulte U."/>
            <person name="Kothe G.O."/>
            <person name="Jedd G."/>
            <person name="Mewes W."/>
            <person name="Staben C."/>
            <person name="Marcotte E."/>
            <person name="Greenberg D."/>
            <person name="Roy A."/>
            <person name="Foley K."/>
            <person name="Naylor J."/>
            <person name="Stange-Thomann N."/>
            <person name="Barrett R."/>
            <person name="Gnerre S."/>
            <person name="Kamal M."/>
            <person name="Kamvysselis M."/>
            <person name="Mauceli E."/>
            <person name="Bielke C."/>
            <person name="Rudd S."/>
            <person name="Frishman D."/>
            <person name="Krystofova S."/>
            <person name="Rasmussen C."/>
            <person name="Metzenberg R.L."/>
            <person name="Perkins D.D."/>
            <person name="Kroken S."/>
            <person name="Cogoni C."/>
            <person name="Macino G."/>
            <person name="Catcheside D."/>
            <person name="Li W."/>
            <person name="Pratt R.J."/>
            <person name="Osmani S.A."/>
            <person name="DeSouza C.P."/>
            <person name="Glass L."/>
            <person name="Orbach M.J."/>
            <person name="Berglund J.A."/>
            <person name="Voelker R."/>
            <person name="Yarden O."/>
            <person name="Plamann M."/>
            <person name="Seiler S."/>
            <person name="Dunlap J."/>
            <person name="Radford A."/>
            <person name="Aramayo R."/>
            <person name="Natvig D.O."/>
            <person name="Alex L.A."/>
            <person name="Mannhaupt G."/>
            <person name="Ebbole D.J."/>
            <person name="Freitag M."/>
            <person name="Paulsen I."/>
            <person name="Sachs M.S."/>
            <person name="Lander E.S."/>
            <person name="Nusbaum C."/>
            <person name="Birren B."/>
        </authorList>
    </citation>
    <scope>NUCLEOTIDE SEQUENCE [LARGE SCALE GENOMIC DNA]</scope>
    <source>
        <strain evidence="3">ATCC 24698 / 74-OR23-1A / CBS 708.71 / DSM 1257 / FGSC 987</strain>
    </source>
</reference>
<dbReference type="SMR" id="V5IQ45"/>
<dbReference type="Proteomes" id="UP000001805">
    <property type="component" value="Chromosome 1, Linkage Group I"/>
</dbReference>
<evidence type="ECO:0000313" key="2">
    <source>
        <dbReference type="EMBL" id="ESA44283.1"/>
    </source>
</evidence>
<dbReference type="PANTHER" id="PTHR48050:SF13">
    <property type="entry name" value="STEROL 3-BETA-GLUCOSYLTRANSFERASE UGT80A2"/>
    <property type="match status" value="1"/>
</dbReference>
<organism evidence="2 3">
    <name type="scientific">Neurospora crassa (strain ATCC 24698 / 74-OR23-1A / CBS 708.71 / DSM 1257 / FGSC 987)</name>
    <dbReference type="NCBI Taxonomy" id="367110"/>
    <lineage>
        <taxon>Eukaryota</taxon>
        <taxon>Fungi</taxon>
        <taxon>Dikarya</taxon>
        <taxon>Ascomycota</taxon>
        <taxon>Pezizomycotina</taxon>
        <taxon>Sordariomycetes</taxon>
        <taxon>Sordariomycetidae</taxon>
        <taxon>Sordariales</taxon>
        <taxon>Sordariaceae</taxon>
        <taxon>Neurospora</taxon>
    </lineage>
</organism>
<dbReference type="PaxDb" id="5141-EFNCRP00000000598"/>
<evidence type="ECO:0000256" key="1">
    <source>
        <dbReference type="SAM" id="MobiDB-lite"/>
    </source>
</evidence>
<dbReference type="KEGG" id="ncr:NCU00679"/>
<accession>V5IQ45</accession>